<name>A0A9P5XE25_9AGAR</name>
<evidence type="ECO:0000313" key="1">
    <source>
        <dbReference type="EMBL" id="KAF9448604.1"/>
    </source>
</evidence>
<dbReference type="OrthoDB" id="412109at2759"/>
<organism evidence="1 2">
    <name type="scientific">Macrolepiota fuliginosa MF-IS2</name>
    <dbReference type="NCBI Taxonomy" id="1400762"/>
    <lineage>
        <taxon>Eukaryota</taxon>
        <taxon>Fungi</taxon>
        <taxon>Dikarya</taxon>
        <taxon>Basidiomycota</taxon>
        <taxon>Agaricomycotina</taxon>
        <taxon>Agaricomycetes</taxon>
        <taxon>Agaricomycetidae</taxon>
        <taxon>Agaricales</taxon>
        <taxon>Agaricineae</taxon>
        <taxon>Agaricaceae</taxon>
        <taxon>Macrolepiota</taxon>
    </lineage>
</organism>
<feature type="non-terminal residue" evidence="1">
    <location>
        <position position="109"/>
    </location>
</feature>
<keyword evidence="2" id="KW-1185">Reference proteome</keyword>
<dbReference type="Proteomes" id="UP000807342">
    <property type="component" value="Unassembled WGS sequence"/>
</dbReference>
<protein>
    <submittedName>
        <fullName evidence="1">Uncharacterized protein</fullName>
    </submittedName>
</protein>
<reference evidence="1" key="1">
    <citation type="submission" date="2020-11" db="EMBL/GenBank/DDBJ databases">
        <authorList>
            <consortium name="DOE Joint Genome Institute"/>
            <person name="Ahrendt S."/>
            <person name="Riley R."/>
            <person name="Andreopoulos W."/>
            <person name="Labutti K."/>
            <person name="Pangilinan J."/>
            <person name="Ruiz-Duenas F.J."/>
            <person name="Barrasa J.M."/>
            <person name="Sanchez-Garcia M."/>
            <person name="Camarero S."/>
            <person name="Miyauchi S."/>
            <person name="Serrano A."/>
            <person name="Linde D."/>
            <person name="Babiker R."/>
            <person name="Drula E."/>
            <person name="Ayuso-Fernandez I."/>
            <person name="Pacheco R."/>
            <person name="Padilla G."/>
            <person name="Ferreira P."/>
            <person name="Barriuso J."/>
            <person name="Kellner H."/>
            <person name="Castanera R."/>
            <person name="Alfaro M."/>
            <person name="Ramirez L."/>
            <person name="Pisabarro A.G."/>
            <person name="Kuo A."/>
            <person name="Tritt A."/>
            <person name="Lipzen A."/>
            <person name="He G."/>
            <person name="Yan M."/>
            <person name="Ng V."/>
            <person name="Cullen D."/>
            <person name="Martin F."/>
            <person name="Rosso M.-N."/>
            <person name="Henrissat B."/>
            <person name="Hibbett D."/>
            <person name="Martinez A.T."/>
            <person name="Grigoriev I.V."/>
        </authorList>
    </citation>
    <scope>NUCLEOTIDE SEQUENCE</scope>
    <source>
        <strain evidence="1">MF-IS2</strain>
    </source>
</reference>
<dbReference type="AlphaFoldDB" id="A0A9P5XE25"/>
<gene>
    <name evidence="1" type="ORF">P691DRAFT_669125</name>
</gene>
<comment type="caution">
    <text evidence="1">The sequence shown here is derived from an EMBL/GenBank/DDBJ whole genome shotgun (WGS) entry which is preliminary data.</text>
</comment>
<sequence>MIQIYQQHDRQWLTSLDRDELHWDHFPWPMFTQPGAPSDITGGAILAYLKSNYYPGGDSSGDLKDRIKDQMKKWHPDRLDKLLLKVVESQKESVELGAEAVVGHLYYLL</sequence>
<proteinExistence type="predicted"/>
<dbReference type="EMBL" id="MU151156">
    <property type="protein sequence ID" value="KAF9448604.1"/>
    <property type="molecule type" value="Genomic_DNA"/>
</dbReference>
<evidence type="ECO:0000313" key="2">
    <source>
        <dbReference type="Proteomes" id="UP000807342"/>
    </source>
</evidence>
<accession>A0A9P5XE25</accession>